<reference evidence="3 4" key="1">
    <citation type="submission" date="2019-02" db="EMBL/GenBank/DDBJ databases">
        <title>Deep-cultivation of Planctomycetes and their phenomic and genomic characterization uncovers novel biology.</title>
        <authorList>
            <person name="Wiegand S."/>
            <person name="Jogler M."/>
            <person name="Boedeker C."/>
            <person name="Pinto D."/>
            <person name="Vollmers J."/>
            <person name="Rivas-Marin E."/>
            <person name="Kohn T."/>
            <person name="Peeters S.H."/>
            <person name="Heuer A."/>
            <person name="Rast P."/>
            <person name="Oberbeckmann S."/>
            <person name="Bunk B."/>
            <person name="Jeske O."/>
            <person name="Meyerdierks A."/>
            <person name="Storesund J.E."/>
            <person name="Kallscheuer N."/>
            <person name="Luecker S."/>
            <person name="Lage O.M."/>
            <person name="Pohl T."/>
            <person name="Merkel B.J."/>
            <person name="Hornburger P."/>
            <person name="Mueller R.-W."/>
            <person name="Bruemmer F."/>
            <person name="Labrenz M."/>
            <person name="Spormann A.M."/>
            <person name="Op Den Camp H."/>
            <person name="Overmann J."/>
            <person name="Amann R."/>
            <person name="Jetten M.S.M."/>
            <person name="Mascher T."/>
            <person name="Medema M.H."/>
            <person name="Devos D.P."/>
            <person name="Kaster A.-K."/>
            <person name="Ovreas L."/>
            <person name="Rohde M."/>
            <person name="Galperin M.Y."/>
            <person name="Jogler C."/>
        </authorList>
    </citation>
    <scope>NUCLEOTIDE SEQUENCE [LARGE SCALE GENOMIC DNA]</scope>
    <source>
        <strain evidence="3 4">Q31b</strain>
    </source>
</reference>
<dbReference type="Pfam" id="PF10091">
    <property type="entry name" value="Glycoamylase"/>
    <property type="match status" value="1"/>
</dbReference>
<accession>A0A5C6DXR7</accession>
<protein>
    <recommendedName>
        <fullName evidence="2">Glycoamylase-like domain-containing protein</fullName>
    </recommendedName>
</protein>
<dbReference type="RefSeq" id="WP_231617562.1">
    <property type="nucleotide sequence ID" value="NZ_SJPY01000004.1"/>
</dbReference>
<dbReference type="Proteomes" id="UP000315471">
    <property type="component" value="Unassembled WGS sequence"/>
</dbReference>
<evidence type="ECO:0000313" key="3">
    <source>
        <dbReference type="EMBL" id="TWU41458.1"/>
    </source>
</evidence>
<dbReference type="AlphaFoldDB" id="A0A5C6DXR7"/>
<dbReference type="PIRSF" id="PIRSF028431">
    <property type="entry name" value="UCP028431"/>
    <property type="match status" value="1"/>
</dbReference>
<evidence type="ECO:0000313" key="4">
    <source>
        <dbReference type="Proteomes" id="UP000315471"/>
    </source>
</evidence>
<feature type="signal peptide" evidence="1">
    <location>
        <begin position="1"/>
        <end position="27"/>
    </location>
</feature>
<name>A0A5C6DXR7_9BACT</name>
<proteinExistence type="predicted"/>
<evidence type="ECO:0000259" key="2">
    <source>
        <dbReference type="Pfam" id="PF10091"/>
    </source>
</evidence>
<organism evidence="3 4">
    <name type="scientific">Novipirellula aureliae</name>
    <dbReference type="NCBI Taxonomy" id="2527966"/>
    <lineage>
        <taxon>Bacteria</taxon>
        <taxon>Pseudomonadati</taxon>
        <taxon>Planctomycetota</taxon>
        <taxon>Planctomycetia</taxon>
        <taxon>Pirellulales</taxon>
        <taxon>Pirellulaceae</taxon>
        <taxon>Novipirellula</taxon>
    </lineage>
</organism>
<sequence length="444" mass="50651" precursor="true">MKRMKIRRRTVLGSALSLPLSFSLSKASDLDDRDHQITDHERAFLIDMQRCCYQYFLEASDPTTALVSDRASTDGRSPSRQASIAACGFSLASHCVAAHHQWLPRGEIAERVRLLLRSLLEKADHHKGFLYHFLDRSTGRRMWKSEASTIDTALMIAGAMTVSTLFSDDEKIVELADALYCRVDWNWMLGSNDCMHMGWTPERGMIPNQWDRFSELIILVFLAIGAPQRPIPPRCWRAWQRESMLTFGGIEYLNYPPLFVHQYPLAFFDVREYRSPNGRDYFQNSVIAHKAHIDFLTRLGLKYPERLGHYSKDLWGLTSSDSESGYRDWGGPYQEGRIEPDRGIDGTLVPSAAAGGLPFVPEQSLRTLMLQKTRFEDAIYGRYGFVNAYNPVTHWVDPDVIGIDTGITLLMAENMMSGTVWDYFMRHPAAKRSLMLTGFKRISG</sequence>
<keyword evidence="4" id="KW-1185">Reference proteome</keyword>
<dbReference type="Gene3D" id="1.50.10.140">
    <property type="match status" value="1"/>
</dbReference>
<dbReference type="InterPro" id="IPR016883">
    <property type="entry name" value="UCP028431"/>
</dbReference>
<dbReference type="InterPro" id="IPR019282">
    <property type="entry name" value="Glycoamylase-like_cons_dom"/>
</dbReference>
<keyword evidence="1" id="KW-0732">Signal</keyword>
<comment type="caution">
    <text evidence="3">The sequence shown here is derived from an EMBL/GenBank/DDBJ whole genome shotgun (WGS) entry which is preliminary data.</text>
</comment>
<evidence type="ECO:0000256" key="1">
    <source>
        <dbReference type="SAM" id="SignalP"/>
    </source>
</evidence>
<feature type="domain" description="Glycoamylase-like" evidence="2">
    <location>
        <begin position="209"/>
        <end position="428"/>
    </location>
</feature>
<feature type="chain" id="PRO_5022759099" description="Glycoamylase-like domain-containing protein" evidence="1">
    <location>
        <begin position="28"/>
        <end position="444"/>
    </location>
</feature>
<gene>
    <name evidence="3" type="ORF">Q31b_29050</name>
</gene>
<dbReference type="EMBL" id="SJPY01000004">
    <property type="protein sequence ID" value="TWU41458.1"/>
    <property type="molecule type" value="Genomic_DNA"/>
</dbReference>